<reference evidence="1 2" key="1">
    <citation type="journal article" date="2023" name="G3 (Bethesda)">
        <title>A chromosome-length genome assembly and annotation of blackberry (Rubus argutus, cv. 'Hillquist').</title>
        <authorList>
            <person name="Bruna T."/>
            <person name="Aryal R."/>
            <person name="Dudchenko O."/>
            <person name="Sargent D.J."/>
            <person name="Mead D."/>
            <person name="Buti M."/>
            <person name="Cavallini A."/>
            <person name="Hytonen T."/>
            <person name="Andres J."/>
            <person name="Pham M."/>
            <person name="Weisz D."/>
            <person name="Mascagni F."/>
            <person name="Usai G."/>
            <person name="Natali L."/>
            <person name="Bassil N."/>
            <person name="Fernandez G.E."/>
            <person name="Lomsadze A."/>
            <person name="Armour M."/>
            <person name="Olukolu B."/>
            <person name="Poorten T."/>
            <person name="Britton C."/>
            <person name="Davik J."/>
            <person name="Ashrafi H."/>
            <person name="Aiden E.L."/>
            <person name="Borodovsky M."/>
            <person name="Worthington M."/>
        </authorList>
    </citation>
    <scope>NUCLEOTIDE SEQUENCE [LARGE SCALE GENOMIC DNA]</scope>
    <source>
        <strain evidence="1">PI 553951</strain>
    </source>
</reference>
<evidence type="ECO:0000313" key="1">
    <source>
        <dbReference type="EMBL" id="KAK9933844.1"/>
    </source>
</evidence>
<dbReference type="EMBL" id="JBEDUW010000004">
    <property type="protein sequence ID" value="KAK9933844.1"/>
    <property type="molecule type" value="Genomic_DNA"/>
</dbReference>
<comment type="caution">
    <text evidence="1">The sequence shown here is derived from an EMBL/GenBank/DDBJ whole genome shotgun (WGS) entry which is preliminary data.</text>
</comment>
<name>A0AAW1XBE5_RUBAR</name>
<gene>
    <name evidence="1" type="ORF">M0R45_021018</name>
</gene>
<proteinExistence type="predicted"/>
<dbReference type="AlphaFoldDB" id="A0AAW1XBE5"/>
<dbReference type="Proteomes" id="UP001457282">
    <property type="component" value="Unassembled WGS sequence"/>
</dbReference>
<keyword evidence="2" id="KW-1185">Reference proteome</keyword>
<organism evidence="1 2">
    <name type="scientific">Rubus argutus</name>
    <name type="common">Southern blackberry</name>
    <dbReference type="NCBI Taxonomy" id="59490"/>
    <lineage>
        <taxon>Eukaryota</taxon>
        <taxon>Viridiplantae</taxon>
        <taxon>Streptophyta</taxon>
        <taxon>Embryophyta</taxon>
        <taxon>Tracheophyta</taxon>
        <taxon>Spermatophyta</taxon>
        <taxon>Magnoliopsida</taxon>
        <taxon>eudicotyledons</taxon>
        <taxon>Gunneridae</taxon>
        <taxon>Pentapetalae</taxon>
        <taxon>rosids</taxon>
        <taxon>fabids</taxon>
        <taxon>Rosales</taxon>
        <taxon>Rosaceae</taxon>
        <taxon>Rosoideae</taxon>
        <taxon>Rosoideae incertae sedis</taxon>
        <taxon>Rubus</taxon>
    </lineage>
</organism>
<sequence>MASQKDPAKFAKEAFAMLDEYYGRPARRATKPPFPFPHEDHHQPRAHRVINSKDAALVFGGIEIREYK</sequence>
<accession>A0AAW1XBE5</accession>
<evidence type="ECO:0000313" key="2">
    <source>
        <dbReference type="Proteomes" id="UP001457282"/>
    </source>
</evidence>
<protein>
    <submittedName>
        <fullName evidence="1">Uncharacterized protein</fullName>
    </submittedName>
</protein>